<evidence type="ECO:0000313" key="1">
    <source>
        <dbReference type="EMBL" id="MBF1306246.1"/>
    </source>
</evidence>
<accession>A0A930H2Y6</accession>
<name>A0A930H2Y6_9FIRM</name>
<comment type="caution">
    <text evidence="1">The sequence shown here is derived from an EMBL/GenBank/DDBJ whole genome shotgun (WGS) entry which is preliminary data.</text>
</comment>
<gene>
    <name evidence="1" type="ORF">HXM94_00465</name>
</gene>
<protein>
    <submittedName>
        <fullName evidence="1">Uncharacterized protein</fullName>
    </submittedName>
</protein>
<proteinExistence type="predicted"/>
<sequence length="350" mass="41269">MINFESQNSPFKEMRDIVLQNKGEFKEKLKKKLVDFLIEVEPNEYKVYEKINVIFDFETSDPVIVMADLNFRHESSKVGVDSLDRFYHMASFNLYEPNTTYVNSEEAILWKKIDSEASVFDSTPIANNVIERKRKDVELFVELKMNEIYSKINSSFLALNDLLNRLEKNKSVLDNEVYHDVLFRQLPLRILNDNQIEQLFYIVSKKFFLGRHNYFYDPNNSKSKRVMSILNNSAVVLLNQTFELLKSDFDYLDDLGISLFILHECEIISTNELLHYFSQVIETTGQFFSERFLKTNIINSRSKNYLEYIMEVVCLSKKKIYVNPDAEENCSEDNSYLFLKQFISSLTNKK</sequence>
<dbReference type="EMBL" id="JABZRE010000001">
    <property type="protein sequence ID" value="MBF1306246.1"/>
    <property type="molecule type" value="Genomic_DNA"/>
</dbReference>
<dbReference type="AlphaFoldDB" id="A0A930H2Y6"/>
<organism evidence="1 2">
    <name type="scientific">Parvimonas micra</name>
    <dbReference type="NCBI Taxonomy" id="33033"/>
    <lineage>
        <taxon>Bacteria</taxon>
        <taxon>Bacillati</taxon>
        <taxon>Bacillota</taxon>
        <taxon>Tissierellia</taxon>
        <taxon>Tissierellales</taxon>
        <taxon>Peptoniphilaceae</taxon>
        <taxon>Parvimonas</taxon>
    </lineage>
</organism>
<dbReference type="RefSeq" id="WP_278476688.1">
    <property type="nucleotide sequence ID" value="NZ_JABZRE010000001.1"/>
</dbReference>
<dbReference type="Proteomes" id="UP000758611">
    <property type="component" value="Unassembled WGS sequence"/>
</dbReference>
<reference evidence="1" key="1">
    <citation type="submission" date="2020-04" db="EMBL/GenBank/DDBJ databases">
        <title>Deep metagenomics examines the oral microbiome during advanced dental caries in children, revealing novel taxa and co-occurrences with host molecules.</title>
        <authorList>
            <person name="Baker J.L."/>
            <person name="Morton J.T."/>
            <person name="Dinis M."/>
            <person name="Alvarez R."/>
            <person name="Tran N.C."/>
            <person name="Knight R."/>
            <person name="Edlund A."/>
        </authorList>
    </citation>
    <scope>NUCLEOTIDE SEQUENCE</scope>
    <source>
        <strain evidence="1">JCVI_23_bin.11</strain>
    </source>
</reference>
<evidence type="ECO:0000313" key="2">
    <source>
        <dbReference type="Proteomes" id="UP000758611"/>
    </source>
</evidence>